<dbReference type="RefSeq" id="WP_134573548.1">
    <property type="nucleotide sequence ID" value="NZ_SOGT01000015.1"/>
</dbReference>
<gene>
    <name evidence="1" type="ORF">E3T27_14450</name>
</gene>
<dbReference type="AlphaFoldDB" id="A0A4R8ZDY0"/>
<proteinExistence type="predicted"/>
<keyword evidence="2" id="KW-1185">Reference proteome</keyword>
<reference evidence="1 2" key="1">
    <citation type="submission" date="2019-03" db="EMBL/GenBank/DDBJ databases">
        <title>Genomics of glacier-inhabiting Cryobacterium strains.</title>
        <authorList>
            <person name="Liu Q."/>
            <person name="Xin Y.-H."/>
        </authorList>
    </citation>
    <scope>NUCLEOTIDE SEQUENCE [LARGE SCALE GENOMIC DNA]</scope>
    <source>
        <strain evidence="1 2">TMT1-1</strain>
    </source>
</reference>
<accession>A0A4R8ZDY0</accession>
<dbReference type="EMBL" id="SOGT01000015">
    <property type="protein sequence ID" value="TFD23977.1"/>
    <property type="molecule type" value="Genomic_DNA"/>
</dbReference>
<organism evidence="1 2">
    <name type="scientific">Cryobacterium lyxosi</name>
    <dbReference type="NCBI Taxonomy" id="1259228"/>
    <lineage>
        <taxon>Bacteria</taxon>
        <taxon>Bacillati</taxon>
        <taxon>Actinomycetota</taxon>
        <taxon>Actinomycetes</taxon>
        <taxon>Micrococcales</taxon>
        <taxon>Microbacteriaceae</taxon>
        <taxon>Cryobacterium</taxon>
    </lineage>
</organism>
<name>A0A4R8ZDY0_9MICO</name>
<comment type="caution">
    <text evidence="1">The sequence shown here is derived from an EMBL/GenBank/DDBJ whole genome shotgun (WGS) entry which is preliminary data.</text>
</comment>
<evidence type="ECO:0000313" key="1">
    <source>
        <dbReference type="EMBL" id="TFD23977.1"/>
    </source>
</evidence>
<evidence type="ECO:0000313" key="2">
    <source>
        <dbReference type="Proteomes" id="UP000298424"/>
    </source>
</evidence>
<sequence length="192" mass="20273">MKKKLALGIGVVGAALLTLSLTVFGIGAATTLNHADADRPATHAAVSDVVPAAAVLPDDAMTPALTETPLTSEASDADSIEPSDIVDPLSSDAFIAMTPDEQANGREWMKTQTITAACMKDKGFSYTFEPFWERDNDNAVHIVTWVDTLPASEQAAARLALNGDTGAGADYHWDDAGCWGYAVHVMGNDNKH</sequence>
<dbReference type="Proteomes" id="UP000298424">
    <property type="component" value="Unassembled WGS sequence"/>
</dbReference>
<dbReference type="OrthoDB" id="5124586at2"/>
<protein>
    <submittedName>
        <fullName evidence="1">Uncharacterized protein</fullName>
    </submittedName>
</protein>